<sequence length="284" mass="30879">MTKRALSFIIIGVLLVLSGVLLLFKIFFLDNKGIAAIQVQSFPKADVYLNGNKIGSTPLKDEKQVPGEYDLKLTTTVNGKDIDWIGKVKLASDTITFVNRELSDNPEQTAGESLILEKLADNKTTEIAVVSDPNGAIVKIDGKSVGTAPITVPEVSAIDHEISLSYPGYRDRFVRGRVVAGYRLNVSAQMAKTQENQATISTTPTPTLTATKSASIAKPYVTIKQTPTGWLRVRSAPSTAATESGRVNPGESFPLLSDQTGWVKIKFKETLEGWVSDSYVEKFK</sequence>
<dbReference type="EMBL" id="MFJG01000026">
    <property type="protein sequence ID" value="OGG05871.1"/>
    <property type="molecule type" value="Genomic_DNA"/>
</dbReference>
<dbReference type="Gene3D" id="2.30.30.40">
    <property type="entry name" value="SH3 Domains"/>
    <property type="match status" value="1"/>
</dbReference>
<gene>
    <name evidence="3" type="ORF">A2872_02625</name>
</gene>
<keyword evidence="1" id="KW-1133">Transmembrane helix</keyword>
<accession>A0A1F5Z0B1</accession>
<comment type="caution">
    <text evidence="3">The sequence shown here is derived from an EMBL/GenBank/DDBJ whole genome shotgun (WGS) entry which is preliminary data.</text>
</comment>
<dbReference type="SMART" id="SM00287">
    <property type="entry name" value="SH3b"/>
    <property type="match status" value="1"/>
</dbReference>
<dbReference type="PROSITE" id="PS51781">
    <property type="entry name" value="SH3B"/>
    <property type="match status" value="1"/>
</dbReference>
<dbReference type="Pfam" id="PF08308">
    <property type="entry name" value="PEGA"/>
    <property type="match status" value="2"/>
</dbReference>
<reference evidence="3 4" key="1">
    <citation type="journal article" date="2016" name="Nat. Commun.">
        <title>Thousands of microbial genomes shed light on interconnected biogeochemical processes in an aquifer system.</title>
        <authorList>
            <person name="Anantharaman K."/>
            <person name="Brown C.T."/>
            <person name="Hug L.A."/>
            <person name="Sharon I."/>
            <person name="Castelle C.J."/>
            <person name="Probst A.J."/>
            <person name="Thomas B.C."/>
            <person name="Singh A."/>
            <person name="Wilkins M.J."/>
            <person name="Karaoz U."/>
            <person name="Brodie E.L."/>
            <person name="Williams K.H."/>
            <person name="Hubbard S.S."/>
            <person name="Banfield J.F."/>
        </authorList>
    </citation>
    <scope>NUCLEOTIDE SEQUENCE [LARGE SCALE GENOMIC DNA]</scope>
</reference>
<dbReference type="Pfam" id="PF08239">
    <property type="entry name" value="SH3_3"/>
    <property type="match status" value="1"/>
</dbReference>
<evidence type="ECO:0000313" key="4">
    <source>
        <dbReference type="Proteomes" id="UP000178681"/>
    </source>
</evidence>
<evidence type="ECO:0000313" key="3">
    <source>
        <dbReference type="EMBL" id="OGG05871.1"/>
    </source>
</evidence>
<keyword evidence="1" id="KW-0472">Membrane</keyword>
<organism evidence="3 4">
    <name type="scientific">Candidatus Gottesmanbacteria bacterium RIFCSPHIGHO2_01_FULL_42_12</name>
    <dbReference type="NCBI Taxonomy" id="1798377"/>
    <lineage>
        <taxon>Bacteria</taxon>
        <taxon>Candidatus Gottesmaniibacteriota</taxon>
    </lineage>
</organism>
<feature type="transmembrane region" description="Helical" evidence="1">
    <location>
        <begin position="6"/>
        <end position="28"/>
    </location>
</feature>
<dbReference type="Proteomes" id="UP000178681">
    <property type="component" value="Unassembled WGS sequence"/>
</dbReference>
<dbReference type="STRING" id="1798377.A2872_02625"/>
<proteinExistence type="predicted"/>
<evidence type="ECO:0000259" key="2">
    <source>
        <dbReference type="PROSITE" id="PS51781"/>
    </source>
</evidence>
<dbReference type="AlphaFoldDB" id="A0A1F5Z0B1"/>
<evidence type="ECO:0000256" key="1">
    <source>
        <dbReference type="SAM" id="Phobius"/>
    </source>
</evidence>
<dbReference type="InterPro" id="IPR003646">
    <property type="entry name" value="SH3-like_bac-type"/>
</dbReference>
<feature type="domain" description="SH3b" evidence="2">
    <location>
        <begin position="218"/>
        <end position="284"/>
    </location>
</feature>
<keyword evidence="1" id="KW-0812">Transmembrane</keyword>
<protein>
    <recommendedName>
        <fullName evidence="2">SH3b domain-containing protein</fullName>
    </recommendedName>
</protein>
<dbReference type="InterPro" id="IPR013229">
    <property type="entry name" value="PEGA"/>
</dbReference>
<name>A0A1F5Z0B1_9BACT</name>